<reference evidence="7 8" key="1">
    <citation type="submission" date="2017-04" db="EMBL/GenBank/DDBJ databases">
        <title>Complete genome sequence of Flavobacterium kingsejong AJ004.</title>
        <authorList>
            <person name="Lee P.C."/>
        </authorList>
    </citation>
    <scope>NUCLEOTIDE SEQUENCE [LARGE SCALE GENOMIC DNA]</scope>
    <source>
        <strain evidence="7 8">AJ004</strain>
    </source>
</reference>
<dbReference type="AlphaFoldDB" id="A0A2S1LQW5"/>
<proteinExistence type="inferred from homology"/>
<dbReference type="Pfam" id="PF08281">
    <property type="entry name" value="Sigma70_r4_2"/>
    <property type="match status" value="1"/>
</dbReference>
<dbReference type="KEGG" id="fki:FK004_12770"/>
<dbReference type="Gene3D" id="1.10.10.10">
    <property type="entry name" value="Winged helix-like DNA-binding domain superfamily/Winged helix DNA-binding domain"/>
    <property type="match status" value="1"/>
</dbReference>
<dbReference type="OrthoDB" id="9780326at2"/>
<evidence type="ECO:0000313" key="7">
    <source>
        <dbReference type="EMBL" id="AWG26036.1"/>
    </source>
</evidence>
<dbReference type="Proteomes" id="UP000244677">
    <property type="component" value="Chromosome"/>
</dbReference>
<dbReference type="InterPro" id="IPR036388">
    <property type="entry name" value="WH-like_DNA-bd_sf"/>
</dbReference>
<dbReference type="InterPro" id="IPR013249">
    <property type="entry name" value="RNA_pol_sigma70_r4_t2"/>
</dbReference>
<evidence type="ECO:0000259" key="5">
    <source>
        <dbReference type="Pfam" id="PF04542"/>
    </source>
</evidence>
<evidence type="ECO:0000256" key="4">
    <source>
        <dbReference type="ARBA" id="ARBA00023163"/>
    </source>
</evidence>
<feature type="domain" description="RNA polymerase sigma-70 region 2" evidence="5">
    <location>
        <begin position="10"/>
        <end position="77"/>
    </location>
</feature>
<dbReference type="NCBIfam" id="TIGR02937">
    <property type="entry name" value="sigma70-ECF"/>
    <property type="match status" value="1"/>
</dbReference>
<dbReference type="InterPro" id="IPR013324">
    <property type="entry name" value="RNA_pol_sigma_r3/r4-like"/>
</dbReference>
<dbReference type="InterPro" id="IPR013325">
    <property type="entry name" value="RNA_pol_sigma_r2"/>
</dbReference>
<organism evidence="7 8">
    <name type="scientific">Flavobacterium kingsejongi</name>
    <dbReference type="NCBI Taxonomy" id="1678728"/>
    <lineage>
        <taxon>Bacteria</taxon>
        <taxon>Pseudomonadati</taxon>
        <taxon>Bacteroidota</taxon>
        <taxon>Flavobacteriia</taxon>
        <taxon>Flavobacteriales</taxon>
        <taxon>Flavobacteriaceae</taxon>
        <taxon>Flavobacterium</taxon>
    </lineage>
</organism>
<feature type="domain" description="RNA polymerase sigma factor 70 region 4 type 2" evidence="6">
    <location>
        <begin position="104"/>
        <end position="155"/>
    </location>
</feature>
<protein>
    <submittedName>
        <fullName evidence="7">RNA polymerase subunit sigma</fullName>
    </submittedName>
</protein>
<evidence type="ECO:0000256" key="3">
    <source>
        <dbReference type="ARBA" id="ARBA00023082"/>
    </source>
</evidence>
<keyword evidence="8" id="KW-1185">Reference proteome</keyword>
<dbReference type="GO" id="GO:0003677">
    <property type="term" value="F:DNA binding"/>
    <property type="evidence" value="ECO:0007669"/>
    <property type="project" value="InterPro"/>
</dbReference>
<dbReference type="InterPro" id="IPR014284">
    <property type="entry name" value="RNA_pol_sigma-70_dom"/>
</dbReference>
<dbReference type="RefSeq" id="WP_108737574.1">
    <property type="nucleotide sequence ID" value="NZ_CP020919.1"/>
</dbReference>
<evidence type="ECO:0000256" key="1">
    <source>
        <dbReference type="ARBA" id="ARBA00010641"/>
    </source>
</evidence>
<dbReference type="SUPFAM" id="SSF88659">
    <property type="entry name" value="Sigma3 and sigma4 domains of RNA polymerase sigma factors"/>
    <property type="match status" value="1"/>
</dbReference>
<keyword evidence="4" id="KW-0804">Transcription</keyword>
<keyword evidence="2" id="KW-0805">Transcription regulation</keyword>
<dbReference type="InterPro" id="IPR039425">
    <property type="entry name" value="RNA_pol_sigma-70-like"/>
</dbReference>
<dbReference type="SUPFAM" id="SSF88946">
    <property type="entry name" value="Sigma2 domain of RNA polymerase sigma factors"/>
    <property type="match status" value="1"/>
</dbReference>
<dbReference type="PANTHER" id="PTHR43133">
    <property type="entry name" value="RNA POLYMERASE ECF-TYPE SIGMA FACTO"/>
    <property type="match status" value="1"/>
</dbReference>
<dbReference type="Pfam" id="PF04542">
    <property type="entry name" value="Sigma70_r2"/>
    <property type="match status" value="1"/>
</dbReference>
<dbReference type="PANTHER" id="PTHR43133:SF45">
    <property type="entry name" value="RNA POLYMERASE ECF-TYPE SIGMA FACTOR"/>
    <property type="match status" value="1"/>
</dbReference>
<dbReference type="GO" id="GO:0016987">
    <property type="term" value="F:sigma factor activity"/>
    <property type="evidence" value="ECO:0007669"/>
    <property type="project" value="UniProtKB-KW"/>
</dbReference>
<evidence type="ECO:0000256" key="2">
    <source>
        <dbReference type="ARBA" id="ARBA00023015"/>
    </source>
</evidence>
<dbReference type="Gene3D" id="1.10.1740.10">
    <property type="match status" value="1"/>
</dbReference>
<keyword evidence="3" id="KW-0731">Sigma factor</keyword>
<sequence length="164" mass="19117">MANKNQFNDIYSKHYSKVFRLCKGYFCGNSALASDASQEIFIKVWENLATFRNESSISTWIYRIAVNTCLLYLRKSSSKKEIRTAILPNVVSETYPNEQEEQLKQMYQCIQKLEETNKMIILMTLDNIEYAEISAVIGITEETLRVRIHRIKKSLTQCVQNENI</sequence>
<name>A0A2S1LQW5_9FLAO</name>
<dbReference type="InterPro" id="IPR007627">
    <property type="entry name" value="RNA_pol_sigma70_r2"/>
</dbReference>
<dbReference type="GO" id="GO:0006352">
    <property type="term" value="P:DNA-templated transcription initiation"/>
    <property type="evidence" value="ECO:0007669"/>
    <property type="project" value="InterPro"/>
</dbReference>
<comment type="similarity">
    <text evidence="1">Belongs to the sigma-70 factor family. ECF subfamily.</text>
</comment>
<dbReference type="EMBL" id="CP020919">
    <property type="protein sequence ID" value="AWG26036.1"/>
    <property type="molecule type" value="Genomic_DNA"/>
</dbReference>
<accession>A0A2S1LQW5</accession>
<gene>
    <name evidence="7" type="ORF">FK004_12770</name>
</gene>
<evidence type="ECO:0000259" key="6">
    <source>
        <dbReference type="Pfam" id="PF08281"/>
    </source>
</evidence>
<evidence type="ECO:0000313" key="8">
    <source>
        <dbReference type="Proteomes" id="UP000244677"/>
    </source>
</evidence>